<dbReference type="Proteomes" id="UP000076927">
    <property type="component" value="Chromosome"/>
</dbReference>
<dbReference type="PATRIC" id="fig|1178515.4.peg.806"/>
<dbReference type="KEGG" id="pswu:SY83_04050"/>
<evidence type="ECO:0000313" key="1">
    <source>
        <dbReference type="EMBL" id="ANE45609.1"/>
    </source>
</evidence>
<dbReference type="AlphaFoldDB" id="A0A172TEY2"/>
<evidence type="ECO:0000313" key="2">
    <source>
        <dbReference type="Proteomes" id="UP000076927"/>
    </source>
</evidence>
<organism evidence="1 2">
    <name type="scientific">Paenibacillus swuensis</name>
    <dbReference type="NCBI Taxonomy" id="1178515"/>
    <lineage>
        <taxon>Bacteria</taxon>
        <taxon>Bacillati</taxon>
        <taxon>Bacillota</taxon>
        <taxon>Bacilli</taxon>
        <taxon>Bacillales</taxon>
        <taxon>Paenibacillaceae</taxon>
        <taxon>Paenibacillus</taxon>
    </lineage>
</organism>
<protein>
    <recommendedName>
        <fullName evidence="3">Heparinase</fullName>
    </recommendedName>
</protein>
<reference evidence="1 2" key="1">
    <citation type="submission" date="2015-01" db="EMBL/GenBank/DDBJ databases">
        <title>Paenibacillus swuensis/DY6/whole genome sequencing.</title>
        <authorList>
            <person name="Kim M.K."/>
            <person name="Srinivasan S."/>
            <person name="Lee J.-J."/>
        </authorList>
    </citation>
    <scope>NUCLEOTIDE SEQUENCE [LARGE SCALE GENOMIC DNA]</scope>
    <source>
        <strain evidence="1 2">DY6</strain>
    </source>
</reference>
<name>A0A172TEY2_9BACL</name>
<accession>A0A172TEY2</accession>
<keyword evidence="2" id="KW-1185">Reference proteome</keyword>
<dbReference type="OrthoDB" id="2756463at2"/>
<evidence type="ECO:0008006" key="3">
    <source>
        <dbReference type="Google" id="ProtNLM"/>
    </source>
</evidence>
<dbReference type="RefSeq" id="WP_068604484.1">
    <property type="nucleotide sequence ID" value="NZ_CP011388.1"/>
</dbReference>
<dbReference type="EMBL" id="CP011388">
    <property type="protein sequence ID" value="ANE45609.1"/>
    <property type="molecule type" value="Genomic_DNA"/>
</dbReference>
<dbReference type="STRING" id="1178515.SY83_04050"/>
<sequence>MTSPVRTPSFRQRQEQVIALIAEEAYRLPLQDSGLWFHDDLRNNFYYASYLYACAADVPYETSLNSDLAKELASGVLLQVLSLQDRNPESATYGHWPLSLAPIPQEADPNRMTVEILGCMLALFHHQYSSSLSEPLHTAVDQALFHAYQSGYFEEPLHQYNHHVAKNTAACLIYGTIQDDVALLEKGRLRLEATLHRLRDEGMSEYSSLPWLWHWIQAFTAAWDIVRDGSVKETLSELLELLWYERALFYLQGAWVGPHSRSLPHDVPGDGNVAFDYIHFGNFTLPNQLPRVEYAGFLNYEVSKAVCKQALEQAEPLEIKRAYPGNRGGEGVLLHNYTYRTGAYALGGMWERSEEFANEQHRWDLTLPVQSGSINQAFFYHPAEGCAPSDHRHQSSVEEILLYQNTVMTLYPMSGEDGANKEQQEIIGVLPKGEWRREALALYGRVGREGEVWVAVQLLQPYEVEENSDHLVVRSRGPLNGVVMDVMSKDEVLHEGITSMDDFFTDSQARTPIYDEADRSLSYTARSGRLLCLRLDDEGSTAYVDGQKVSFDDYRRGLSVLRSTAGA</sequence>
<gene>
    <name evidence="1" type="ORF">SY83_04050</name>
</gene>
<proteinExistence type="predicted"/>